<sequence length="272" mass="29998">MPGLAAAFLVVAAGGIYSTSGLLSLDSGELSTLLPDSREYLHSLAFSLGIAGISTGISLFLAVPLAVWIWRQNNFTLRDLYTIPLILPHIVAAFFVIAFFSQSGMISSLVQKLGLIQRPSDFPVLVFDASGRGIILAYVYKETSFVTLMILASLKKLPPGLMENARMFRSPPLQRFRSIILPHIGGSLWYSGIIIFLYSFGAYDIPYLLGSSSNPMLSIEAYRLFFTGSLSQRPAAILLLSFAWLISLVFLGLFIVSRVVFSPRQEEQSWQE</sequence>
<evidence type="ECO:0000256" key="1">
    <source>
        <dbReference type="ARBA" id="ARBA00004651"/>
    </source>
</evidence>
<comment type="similarity">
    <text evidence="5">Belongs to the binding-protein-dependent transport system permease family.</text>
</comment>
<dbReference type="Gene3D" id="1.10.3720.10">
    <property type="entry name" value="MetI-like"/>
    <property type="match status" value="1"/>
</dbReference>
<evidence type="ECO:0000313" key="7">
    <source>
        <dbReference type="EMBL" id="AHC15680.1"/>
    </source>
</evidence>
<evidence type="ECO:0000313" key="8">
    <source>
        <dbReference type="Proteomes" id="UP000018680"/>
    </source>
</evidence>
<comment type="subcellular location">
    <subcellularLocation>
        <location evidence="1 5">Cell membrane</location>
        <topology evidence="1 5">Multi-pass membrane protein</topology>
    </subcellularLocation>
</comment>
<dbReference type="Proteomes" id="UP000018680">
    <property type="component" value="Chromosome"/>
</dbReference>
<reference evidence="7 8" key="1">
    <citation type="journal article" date="2015" name="Stand. Genomic Sci.">
        <title>Complete genome sequence and description of Salinispira pacifica gen. nov., sp. nov., a novel spirochaete isolated form a hypersaline microbial mat.</title>
        <authorList>
            <person name="Ben Hania W."/>
            <person name="Joseph M."/>
            <person name="Schumann P."/>
            <person name="Bunk B."/>
            <person name="Fiebig A."/>
            <person name="Sproer C."/>
            <person name="Klenk H.P."/>
            <person name="Fardeau M.L."/>
            <person name="Spring S."/>
        </authorList>
    </citation>
    <scope>NUCLEOTIDE SEQUENCE [LARGE SCALE GENOMIC DNA]</scope>
    <source>
        <strain evidence="7 8">L21-RPul-D2</strain>
    </source>
</reference>
<dbReference type="PANTHER" id="PTHR43759">
    <property type="entry name" value="TREHALOSE TRANSPORT SYSTEM PERMEASE PROTEIN SUGA"/>
    <property type="match status" value="1"/>
</dbReference>
<feature type="transmembrane region" description="Helical" evidence="5">
    <location>
        <begin position="80"/>
        <end position="102"/>
    </location>
</feature>
<keyword evidence="5" id="KW-0813">Transport</keyword>
<keyword evidence="4 5" id="KW-0472">Membrane</keyword>
<evidence type="ECO:0000259" key="6">
    <source>
        <dbReference type="PROSITE" id="PS50928"/>
    </source>
</evidence>
<dbReference type="SUPFAM" id="SSF161098">
    <property type="entry name" value="MetI-like"/>
    <property type="match status" value="1"/>
</dbReference>
<dbReference type="KEGG" id="slr:L21SP2_2323"/>
<dbReference type="STRING" id="1307761.L21SP2_2323"/>
<dbReference type="InterPro" id="IPR000515">
    <property type="entry name" value="MetI-like"/>
</dbReference>
<evidence type="ECO:0000256" key="5">
    <source>
        <dbReference type="RuleBase" id="RU363032"/>
    </source>
</evidence>
<evidence type="ECO:0000256" key="4">
    <source>
        <dbReference type="ARBA" id="ARBA00023136"/>
    </source>
</evidence>
<accession>V5WJ73</accession>
<dbReference type="GO" id="GO:0055085">
    <property type="term" value="P:transmembrane transport"/>
    <property type="evidence" value="ECO:0007669"/>
    <property type="project" value="InterPro"/>
</dbReference>
<dbReference type="InterPro" id="IPR035906">
    <property type="entry name" value="MetI-like_sf"/>
</dbReference>
<dbReference type="Pfam" id="PF00528">
    <property type="entry name" value="BPD_transp_1"/>
    <property type="match status" value="1"/>
</dbReference>
<dbReference type="AlphaFoldDB" id="V5WJ73"/>
<keyword evidence="8" id="KW-1185">Reference proteome</keyword>
<feature type="transmembrane region" description="Helical" evidence="5">
    <location>
        <begin position="235"/>
        <end position="256"/>
    </location>
</feature>
<evidence type="ECO:0000256" key="2">
    <source>
        <dbReference type="ARBA" id="ARBA00022692"/>
    </source>
</evidence>
<evidence type="ECO:0000256" key="3">
    <source>
        <dbReference type="ARBA" id="ARBA00022989"/>
    </source>
</evidence>
<dbReference type="eggNOG" id="COG1176">
    <property type="taxonomic scope" value="Bacteria"/>
</dbReference>
<name>V5WJ73_9SPIO</name>
<proteinExistence type="inferred from homology"/>
<dbReference type="PROSITE" id="PS50928">
    <property type="entry name" value="ABC_TM1"/>
    <property type="match status" value="1"/>
</dbReference>
<feature type="transmembrane region" description="Helical" evidence="5">
    <location>
        <begin position="42"/>
        <end position="68"/>
    </location>
</feature>
<dbReference type="InterPro" id="IPR052730">
    <property type="entry name" value="Sugar_ABC_transporter"/>
</dbReference>
<organism evidence="7 8">
    <name type="scientific">Salinispira pacifica</name>
    <dbReference type="NCBI Taxonomy" id="1307761"/>
    <lineage>
        <taxon>Bacteria</taxon>
        <taxon>Pseudomonadati</taxon>
        <taxon>Spirochaetota</taxon>
        <taxon>Spirochaetia</taxon>
        <taxon>Spirochaetales</taxon>
        <taxon>Spirochaetaceae</taxon>
        <taxon>Salinispira</taxon>
    </lineage>
</organism>
<feature type="domain" description="ABC transmembrane type-1" evidence="6">
    <location>
        <begin position="44"/>
        <end position="257"/>
    </location>
</feature>
<dbReference type="GO" id="GO:0005886">
    <property type="term" value="C:plasma membrane"/>
    <property type="evidence" value="ECO:0007669"/>
    <property type="project" value="UniProtKB-SubCell"/>
</dbReference>
<dbReference type="CDD" id="cd06261">
    <property type="entry name" value="TM_PBP2"/>
    <property type="match status" value="1"/>
</dbReference>
<dbReference type="EMBL" id="CP006939">
    <property type="protein sequence ID" value="AHC15680.1"/>
    <property type="molecule type" value="Genomic_DNA"/>
</dbReference>
<protein>
    <submittedName>
        <fullName evidence="7">Putative ABC-transporter transport protein</fullName>
    </submittedName>
</protein>
<keyword evidence="3 5" id="KW-1133">Transmembrane helix</keyword>
<feature type="transmembrane region" description="Helical" evidence="5">
    <location>
        <begin position="179"/>
        <end position="200"/>
    </location>
</feature>
<dbReference type="PANTHER" id="PTHR43759:SF1">
    <property type="entry name" value="GLUCOSE IMPORT SYSTEM PERMEASE PROTEIN GLCT"/>
    <property type="match status" value="1"/>
</dbReference>
<dbReference type="HOGENOM" id="CLU_016047_18_4_12"/>
<gene>
    <name evidence="7" type="ORF">L21SP2_2323</name>
</gene>
<keyword evidence="2 5" id="KW-0812">Transmembrane</keyword>